<dbReference type="EMBL" id="JAOQIO010000007">
    <property type="protein sequence ID" value="MCU6791143.1"/>
    <property type="molecule type" value="Genomic_DNA"/>
</dbReference>
<dbReference type="SUPFAM" id="SSF56784">
    <property type="entry name" value="HAD-like"/>
    <property type="match status" value="1"/>
</dbReference>
<sequence>MPSVHRYRMIVTDIDGTLVDLQQMISKRNKEMISAFQQQGGIVTLATGRVEEAALPYAQELHIRHPVILYNGGKIVDFNTDHCYFEARLTLNVIERCLQLLQDQPLDMIFYADKQIWVKEITQPIEAYMKKDRVQCHSWDTPDFLKQSNVNKILIIKEDQDFSGVSEALESMVGVNCELVRSEPTYLEVLPRSVSKGQALITLAKHLGIKLQEVIAIGDNLNDLEMIQTAGLGVAVGNAHPELKAHAQYVAKSHLEHAVAEVIHKYGLHRISHSS</sequence>
<gene>
    <name evidence="1" type="ORF">OB236_03265</name>
</gene>
<dbReference type="InterPro" id="IPR023214">
    <property type="entry name" value="HAD_sf"/>
</dbReference>
<dbReference type="InterPro" id="IPR036412">
    <property type="entry name" value="HAD-like_sf"/>
</dbReference>
<accession>A0ABT2U931</accession>
<dbReference type="InterPro" id="IPR006379">
    <property type="entry name" value="HAD-SF_hydro_IIB"/>
</dbReference>
<dbReference type="RefSeq" id="WP_262682713.1">
    <property type="nucleotide sequence ID" value="NZ_JAOQIO010000007.1"/>
</dbReference>
<dbReference type="GO" id="GO:0016787">
    <property type="term" value="F:hydrolase activity"/>
    <property type="evidence" value="ECO:0007669"/>
    <property type="project" value="UniProtKB-KW"/>
</dbReference>
<dbReference type="InterPro" id="IPR000150">
    <property type="entry name" value="Cof"/>
</dbReference>
<dbReference type="Gene3D" id="3.40.50.1000">
    <property type="entry name" value="HAD superfamily/HAD-like"/>
    <property type="match status" value="1"/>
</dbReference>
<dbReference type="PANTHER" id="PTHR10000">
    <property type="entry name" value="PHOSPHOSERINE PHOSPHATASE"/>
    <property type="match status" value="1"/>
</dbReference>
<reference evidence="1 2" key="1">
    <citation type="submission" date="2022-09" db="EMBL/GenBank/DDBJ databases">
        <authorList>
            <person name="Han X.L."/>
            <person name="Wang Q."/>
            <person name="Lu T."/>
        </authorList>
    </citation>
    <scope>NUCLEOTIDE SEQUENCE [LARGE SCALE GENOMIC DNA]</scope>
    <source>
        <strain evidence="1 2">WQ 127069</strain>
    </source>
</reference>
<dbReference type="SFLD" id="SFLDG01140">
    <property type="entry name" value="C2.B:_Phosphomannomutase_and_P"/>
    <property type="match status" value="1"/>
</dbReference>
<dbReference type="Proteomes" id="UP001652445">
    <property type="component" value="Unassembled WGS sequence"/>
</dbReference>
<name>A0ABT2U931_9BACL</name>
<dbReference type="NCBIfam" id="TIGR00099">
    <property type="entry name" value="Cof-subfamily"/>
    <property type="match status" value="1"/>
</dbReference>
<comment type="caution">
    <text evidence="1">The sequence shown here is derived from an EMBL/GenBank/DDBJ whole genome shotgun (WGS) entry which is preliminary data.</text>
</comment>
<evidence type="ECO:0000313" key="2">
    <source>
        <dbReference type="Proteomes" id="UP001652445"/>
    </source>
</evidence>
<dbReference type="CDD" id="cd07516">
    <property type="entry name" value="HAD_Pase"/>
    <property type="match status" value="1"/>
</dbReference>
<evidence type="ECO:0000313" key="1">
    <source>
        <dbReference type="EMBL" id="MCU6791143.1"/>
    </source>
</evidence>
<keyword evidence="1" id="KW-0378">Hydrolase</keyword>
<organism evidence="1 2">
    <name type="scientific">Paenibacillus baimaensis</name>
    <dbReference type="NCBI Taxonomy" id="2982185"/>
    <lineage>
        <taxon>Bacteria</taxon>
        <taxon>Bacillati</taxon>
        <taxon>Bacillota</taxon>
        <taxon>Bacilli</taxon>
        <taxon>Bacillales</taxon>
        <taxon>Paenibacillaceae</taxon>
        <taxon>Paenibacillus</taxon>
    </lineage>
</organism>
<proteinExistence type="predicted"/>
<dbReference type="Gene3D" id="3.30.1240.10">
    <property type="match status" value="1"/>
</dbReference>
<dbReference type="SFLD" id="SFLDG01144">
    <property type="entry name" value="C2.B.4:_PGP_Like"/>
    <property type="match status" value="1"/>
</dbReference>
<keyword evidence="2" id="KW-1185">Reference proteome</keyword>
<dbReference type="Pfam" id="PF08282">
    <property type="entry name" value="Hydrolase_3"/>
    <property type="match status" value="1"/>
</dbReference>
<dbReference type="NCBIfam" id="TIGR01484">
    <property type="entry name" value="HAD-SF-IIB"/>
    <property type="match status" value="1"/>
</dbReference>
<dbReference type="PANTHER" id="PTHR10000:SF8">
    <property type="entry name" value="HAD SUPERFAMILY HYDROLASE-LIKE, TYPE 3"/>
    <property type="match status" value="1"/>
</dbReference>
<dbReference type="SFLD" id="SFLDS00003">
    <property type="entry name" value="Haloacid_Dehalogenase"/>
    <property type="match status" value="1"/>
</dbReference>
<protein>
    <submittedName>
        <fullName evidence="1">Cof-type HAD-IIB family hydrolase</fullName>
    </submittedName>
</protein>